<evidence type="ECO:0000256" key="3">
    <source>
        <dbReference type="ARBA" id="ARBA00022448"/>
    </source>
</evidence>
<comment type="subcellular location">
    <subcellularLocation>
        <location evidence="1">Cell membrane</location>
        <topology evidence="1">Peripheral membrane protein</topology>
    </subcellularLocation>
</comment>
<name>A0A3P3R8Y2_9EURY</name>
<dbReference type="InterPro" id="IPR003439">
    <property type="entry name" value="ABC_transporter-like_ATP-bd"/>
</dbReference>
<reference evidence="10 11" key="1">
    <citation type="submission" date="2018-11" db="EMBL/GenBank/DDBJ databases">
        <title>Taxonoimc description of Halomarina strain SPP-AMP-1.</title>
        <authorList>
            <person name="Pal Y."/>
            <person name="Srinivasana K."/>
            <person name="Verma A."/>
            <person name="Kumar P."/>
        </authorList>
    </citation>
    <scope>NUCLEOTIDE SEQUENCE [LARGE SCALE GENOMIC DNA]</scope>
    <source>
        <strain evidence="10 11">SPP-AMP-1</strain>
    </source>
</reference>
<keyword evidence="3" id="KW-0813">Transport</keyword>
<feature type="domain" description="ABC transporter" evidence="9">
    <location>
        <begin position="292"/>
        <end position="538"/>
    </location>
</feature>
<evidence type="ECO:0000256" key="5">
    <source>
        <dbReference type="ARBA" id="ARBA00022840"/>
    </source>
</evidence>
<evidence type="ECO:0000259" key="9">
    <source>
        <dbReference type="PROSITE" id="PS50893"/>
    </source>
</evidence>
<evidence type="ECO:0000313" key="11">
    <source>
        <dbReference type="Proteomes" id="UP000282322"/>
    </source>
</evidence>
<dbReference type="SMART" id="SM00382">
    <property type="entry name" value="AAA"/>
    <property type="match status" value="2"/>
</dbReference>
<evidence type="ECO:0000256" key="1">
    <source>
        <dbReference type="ARBA" id="ARBA00004202"/>
    </source>
</evidence>
<dbReference type="PANTHER" id="PTHR43553:SF24">
    <property type="entry name" value="ENERGY-COUPLING FACTOR TRANSPORTER ATP-BINDING PROTEIN ECFA1"/>
    <property type="match status" value="1"/>
</dbReference>
<evidence type="ECO:0000256" key="8">
    <source>
        <dbReference type="SAM" id="MobiDB-lite"/>
    </source>
</evidence>
<dbReference type="Gene3D" id="3.40.50.300">
    <property type="entry name" value="P-loop containing nucleotide triphosphate hydrolases"/>
    <property type="match status" value="2"/>
</dbReference>
<gene>
    <name evidence="10" type="ORF">EIK79_12740</name>
</gene>
<evidence type="ECO:0000256" key="4">
    <source>
        <dbReference type="ARBA" id="ARBA00022741"/>
    </source>
</evidence>
<dbReference type="Proteomes" id="UP000282322">
    <property type="component" value="Unassembled WGS sequence"/>
</dbReference>
<dbReference type="EMBL" id="RRCH01000028">
    <property type="protein sequence ID" value="RRJ29498.1"/>
    <property type="molecule type" value="Genomic_DNA"/>
</dbReference>
<dbReference type="InterPro" id="IPR003593">
    <property type="entry name" value="AAA+_ATPase"/>
</dbReference>
<keyword evidence="4" id="KW-0547">Nucleotide-binding</keyword>
<proteinExistence type="inferred from homology"/>
<dbReference type="PROSITE" id="PS50893">
    <property type="entry name" value="ABC_TRANSPORTER_2"/>
    <property type="match status" value="2"/>
</dbReference>
<evidence type="ECO:0000313" key="10">
    <source>
        <dbReference type="EMBL" id="RRJ29498.1"/>
    </source>
</evidence>
<evidence type="ECO:0000256" key="6">
    <source>
        <dbReference type="ARBA" id="ARBA00023136"/>
    </source>
</evidence>
<dbReference type="GO" id="GO:0016887">
    <property type="term" value="F:ATP hydrolysis activity"/>
    <property type="evidence" value="ECO:0007669"/>
    <property type="project" value="InterPro"/>
</dbReference>
<evidence type="ECO:0000256" key="2">
    <source>
        <dbReference type="ARBA" id="ARBA00005417"/>
    </source>
</evidence>
<dbReference type="SUPFAM" id="SSF52540">
    <property type="entry name" value="P-loop containing nucleoside triphosphate hydrolases"/>
    <property type="match status" value="2"/>
</dbReference>
<dbReference type="CDD" id="cd03225">
    <property type="entry name" value="ABC_cobalt_CbiO_domain1"/>
    <property type="match status" value="2"/>
</dbReference>
<evidence type="ECO:0000256" key="7">
    <source>
        <dbReference type="ARBA" id="ARBA00025157"/>
    </source>
</evidence>
<accession>A0A3P3R8Y2</accession>
<keyword evidence="5 10" id="KW-0067">ATP-binding</keyword>
<dbReference type="InterPro" id="IPR015856">
    <property type="entry name" value="ABC_transpr_CbiO/EcfA_su"/>
</dbReference>
<dbReference type="GO" id="GO:0042626">
    <property type="term" value="F:ATPase-coupled transmembrane transporter activity"/>
    <property type="evidence" value="ECO:0007669"/>
    <property type="project" value="TreeGrafter"/>
</dbReference>
<keyword evidence="6" id="KW-0472">Membrane</keyword>
<comment type="function">
    <text evidence="7">Probably part of an ABC transporter complex. Responsible for energy coupling to the transport system.</text>
</comment>
<feature type="domain" description="ABC transporter" evidence="9">
    <location>
        <begin position="2"/>
        <end position="240"/>
    </location>
</feature>
<keyword evidence="11" id="KW-1185">Reference proteome</keyword>
<dbReference type="PANTHER" id="PTHR43553">
    <property type="entry name" value="HEAVY METAL TRANSPORTER"/>
    <property type="match status" value="1"/>
</dbReference>
<dbReference type="InterPro" id="IPR050095">
    <property type="entry name" value="ECF_ABC_transporter_ATP-bd"/>
</dbReference>
<organism evidence="10 11">
    <name type="scientific">Halocatena pleomorpha</name>
    <dbReference type="NCBI Taxonomy" id="1785090"/>
    <lineage>
        <taxon>Archaea</taxon>
        <taxon>Methanobacteriati</taxon>
        <taxon>Methanobacteriota</taxon>
        <taxon>Stenosarchaea group</taxon>
        <taxon>Halobacteria</taxon>
        <taxon>Halobacteriales</taxon>
        <taxon>Natronomonadaceae</taxon>
        <taxon>Halocatena</taxon>
    </lineage>
</organism>
<dbReference type="GO" id="GO:0005524">
    <property type="term" value="F:ATP binding"/>
    <property type="evidence" value="ECO:0007669"/>
    <property type="project" value="UniProtKB-KW"/>
</dbReference>
<comment type="similarity">
    <text evidence="2">Belongs to the ABC transporter superfamily.</text>
</comment>
<protein>
    <submittedName>
        <fullName evidence="10">ABC transporter ATP-binding protein</fullName>
    </submittedName>
</protein>
<sequence>MLNVCDFTFRYPGTVTPALSGITFDIEQGEVLGIVGPVGAGKTSLCMALAGFIPQVTGGSSTGELTVCGLDPREVSNEAMAYRVGMVFEDYTAQLTQPTVLSEVMSPLLNRGVSREESEDRARKLLDTVSLTEQVDKRTWELSGGQQQQVAIATTLAMDPDVIIFDSATGMLDPMGTADVRTLINELAGETTLVIAQNDPDMLIGLTDHVLVLSAGESVAFGPPEQVLRDEDLLDQSAITPPVCLRAARALDLFETPLTAAAFEEAVKSSTLSEVDSEQPATDGDRPGETLVRISDVTYQYPDGTTALSNVDLEVRAGGVHAIIGGNGAGKTTLGKLLVGLLEPMSGRISIDGVDTYEQTASELARTIGIALQNPDERLSERTVESEIAFPLHRHQYERTGLLSKRKHYDNSYIDHRVSCVSELVGLEQELHDRDPTLLPRGQRQLVAIAQALSLDPSVLILDEPTVGLDSAARRRVGRTISRLQEMGKAVILIEHDMDFVCDVADTVTVLDDGSVALAGSTRDVFTKHSQETLSEWWLRLPRAGQLASRIGVDALTLDELVSKLTSIPEVS</sequence>
<dbReference type="InterPro" id="IPR027417">
    <property type="entry name" value="P-loop_NTPase"/>
</dbReference>
<dbReference type="GO" id="GO:0043190">
    <property type="term" value="C:ATP-binding cassette (ABC) transporter complex"/>
    <property type="evidence" value="ECO:0007669"/>
    <property type="project" value="TreeGrafter"/>
</dbReference>
<comment type="caution">
    <text evidence="10">The sequence shown here is derived from an EMBL/GenBank/DDBJ whole genome shotgun (WGS) entry which is preliminary data.</text>
</comment>
<feature type="region of interest" description="Disordered" evidence="8">
    <location>
        <begin position="269"/>
        <end position="289"/>
    </location>
</feature>
<dbReference type="Pfam" id="PF00005">
    <property type="entry name" value="ABC_tran"/>
    <property type="match status" value="2"/>
</dbReference>
<dbReference type="AlphaFoldDB" id="A0A3P3R8Y2"/>